<feature type="compositionally biased region" description="Pro residues" evidence="1">
    <location>
        <begin position="117"/>
        <end position="133"/>
    </location>
</feature>
<evidence type="ECO:0000313" key="2">
    <source>
        <dbReference type="EMBL" id="EGO18791.1"/>
    </source>
</evidence>
<name>F8PDH0_SERL9</name>
<gene>
    <name evidence="2" type="ORF">SERLADRAFT_443762</name>
</gene>
<organism>
    <name type="scientific">Serpula lacrymans var. lacrymans (strain S7.9)</name>
    <name type="common">Dry rot fungus</name>
    <dbReference type="NCBI Taxonomy" id="578457"/>
    <lineage>
        <taxon>Eukaryota</taxon>
        <taxon>Fungi</taxon>
        <taxon>Dikarya</taxon>
        <taxon>Basidiomycota</taxon>
        <taxon>Agaricomycotina</taxon>
        <taxon>Agaricomycetes</taxon>
        <taxon>Agaricomycetidae</taxon>
        <taxon>Boletales</taxon>
        <taxon>Coniophorineae</taxon>
        <taxon>Serpulaceae</taxon>
        <taxon>Serpula</taxon>
    </lineage>
</organism>
<feature type="compositionally biased region" description="Polar residues" evidence="1">
    <location>
        <begin position="96"/>
        <end position="111"/>
    </location>
</feature>
<dbReference type="EMBL" id="GL945446">
    <property type="protein sequence ID" value="EGO18791.1"/>
    <property type="molecule type" value="Genomic_DNA"/>
</dbReference>
<reference evidence="2" key="1">
    <citation type="submission" date="2011-04" db="EMBL/GenBank/DDBJ databases">
        <title>Evolution of plant cell wall degrading machinery underlies the functional diversity of forest fungi.</title>
        <authorList>
            <consortium name="US DOE Joint Genome Institute (JGI-PGF)"/>
            <person name="Eastwood D.C."/>
            <person name="Floudas D."/>
            <person name="Binder M."/>
            <person name="Majcherczyk A."/>
            <person name="Schneider P."/>
            <person name="Aerts A."/>
            <person name="Asiegbu F.O."/>
            <person name="Baker S.E."/>
            <person name="Barry K."/>
            <person name="Bendiksby M."/>
            <person name="Blumentritt M."/>
            <person name="Coutinho P.M."/>
            <person name="Cullen D."/>
            <person name="Cullen D."/>
            <person name="Gathman A."/>
            <person name="Goodell B."/>
            <person name="Henrissat B."/>
            <person name="Ihrmark K."/>
            <person name="Kauserud H."/>
            <person name="Kohler A."/>
            <person name="LaButti K."/>
            <person name="Lapidus A."/>
            <person name="Lavin J.L."/>
            <person name="Lee Y.-H."/>
            <person name="Lindquist E."/>
            <person name="Lilly W."/>
            <person name="Lucas S."/>
            <person name="Morin E."/>
            <person name="Murat C."/>
            <person name="Oguiza J.A."/>
            <person name="Park J."/>
            <person name="Pisabarro A.G."/>
            <person name="Riley R."/>
            <person name="Rosling A."/>
            <person name="Salamov A."/>
            <person name="Schmidt O."/>
            <person name="Schmutz J."/>
            <person name="Skrede I."/>
            <person name="Stenlid J."/>
            <person name="Wiebenga A."/>
            <person name="Xie X."/>
            <person name="Kues U."/>
            <person name="Hibbett D.S."/>
            <person name="Hoffmeister D."/>
            <person name="Hogberg N."/>
            <person name="Martin F."/>
            <person name="Grigoriev I.V."/>
            <person name="Watkinson S.C."/>
        </authorList>
    </citation>
    <scope>NUCLEOTIDE SEQUENCE</scope>
    <source>
        <strain evidence="2">S7.9</strain>
    </source>
</reference>
<dbReference type="AlphaFoldDB" id="F8PDH0"/>
<proteinExistence type="predicted"/>
<evidence type="ECO:0000256" key="1">
    <source>
        <dbReference type="SAM" id="MobiDB-lite"/>
    </source>
</evidence>
<dbReference type="GeneID" id="18815975"/>
<feature type="compositionally biased region" description="Polar residues" evidence="1">
    <location>
        <begin position="58"/>
        <end position="69"/>
    </location>
</feature>
<dbReference type="KEGG" id="sla:SERLADRAFT_443762"/>
<dbReference type="RefSeq" id="XP_007324444.1">
    <property type="nucleotide sequence ID" value="XM_007324382.1"/>
</dbReference>
<dbReference type="HOGENOM" id="CLU_1907959_0_0_1"/>
<protein>
    <submittedName>
        <fullName evidence="2">Uncharacterized protein</fullName>
    </submittedName>
</protein>
<dbReference type="Proteomes" id="UP000008064">
    <property type="component" value="Unassembled WGS sequence"/>
</dbReference>
<feature type="region of interest" description="Disordered" evidence="1">
    <location>
        <begin position="92"/>
        <end position="133"/>
    </location>
</feature>
<feature type="region of interest" description="Disordered" evidence="1">
    <location>
        <begin position="42"/>
        <end position="69"/>
    </location>
</feature>
<sequence length="133" mass="14435">MEKLVLESLEGHLRMNSLNGQTDAAKACLELGGRTLLTEARTRIERDGYTSTPPPGLSHQSLSYPERTSVTPERTYHIVTQQPLSTQLVEEYIPTAPTSPISQELSPSSPRSIGLNPKPPSPPSSPPRPVPNA</sequence>
<accession>F8PDH0</accession>